<dbReference type="STRING" id="471854.Dfer_1286"/>
<dbReference type="Pfam" id="PF00196">
    <property type="entry name" value="GerE"/>
    <property type="match status" value="1"/>
</dbReference>
<organism evidence="8 9">
    <name type="scientific">Dyadobacter fermentans (strain ATCC 700827 / DSM 18053 / CIP 107007 / KCTC 52180 / NS114)</name>
    <dbReference type="NCBI Taxonomy" id="471854"/>
    <lineage>
        <taxon>Bacteria</taxon>
        <taxon>Pseudomonadati</taxon>
        <taxon>Bacteroidota</taxon>
        <taxon>Cytophagia</taxon>
        <taxon>Cytophagales</taxon>
        <taxon>Spirosomataceae</taxon>
        <taxon>Dyadobacter</taxon>
    </lineage>
</organism>
<dbReference type="SUPFAM" id="SSF52172">
    <property type="entry name" value="CheY-like"/>
    <property type="match status" value="1"/>
</dbReference>
<dbReference type="PRINTS" id="PR00038">
    <property type="entry name" value="HTHLUXR"/>
</dbReference>
<dbReference type="CDD" id="cd17535">
    <property type="entry name" value="REC_NarL-like"/>
    <property type="match status" value="1"/>
</dbReference>
<dbReference type="PANTHER" id="PTHR43214:SF41">
    <property type="entry name" value="NITRATE_NITRITE RESPONSE REGULATOR PROTEIN NARP"/>
    <property type="match status" value="1"/>
</dbReference>
<evidence type="ECO:0000313" key="8">
    <source>
        <dbReference type="EMBL" id="ACT92534.1"/>
    </source>
</evidence>
<dbReference type="SMART" id="SM00448">
    <property type="entry name" value="REC"/>
    <property type="match status" value="1"/>
</dbReference>
<dbReference type="KEGG" id="dfe:Dfer_1286"/>
<gene>
    <name evidence="8" type="ordered locus">Dfer_1286</name>
</gene>
<dbReference type="Proteomes" id="UP000002011">
    <property type="component" value="Chromosome"/>
</dbReference>
<keyword evidence="4" id="KW-0804">Transcription</keyword>
<accession>C6W654</accession>
<dbReference type="InterPro" id="IPR058245">
    <property type="entry name" value="NreC/VraR/RcsB-like_REC"/>
</dbReference>
<feature type="modified residue" description="4-aspartylphosphate" evidence="5">
    <location>
        <position position="54"/>
    </location>
</feature>
<evidence type="ECO:0000256" key="1">
    <source>
        <dbReference type="ARBA" id="ARBA00022553"/>
    </source>
</evidence>
<keyword evidence="1 5" id="KW-0597">Phosphoprotein</keyword>
<dbReference type="RefSeq" id="WP_015810788.1">
    <property type="nucleotide sequence ID" value="NC_013037.1"/>
</dbReference>
<dbReference type="PROSITE" id="PS00622">
    <property type="entry name" value="HTH_LUXR_1"/>
    <property type="match status" value="1"/>
</dbReference>
<dbReference type="Gene3D" id="3.40.50.2300">
    <property type="match status" value="1"/>
</dbReference>
<dbReference type="AlphaFoldDB" id="C6W654"/>
<dbReference type="OrthoDB" id="1013073at2"/>
<evidence type="ECO:0000256" key="3">
    <source>
        <dbReference type="ARBA" id="ARBA00023125"/>
    </source>
</evidence>
<evidence type="ECO:0000256" key="5">
    <source>
        <dbReference type="PROSITE-ProRule" id="PRU00169"/>
    </source>
</evidence>
<dbReference type="HOGENOM" id="CLU_000445_90_8_10"/>
<feature type="domain" description="Response regulatory" evidence="7">
    <location>
        <begin position="3"/>
        <end position="119"/>
    </location>
</feature>
<dbReference type="EMBL" id="CP001619">
    <property type="protein sequence ID" value="ACT92534.1"/>
    <property type="molecule type" value="Genomic_DNA"/>
</dbReference>
<dbReference type="SUPFAM" id="SSF46894">
    <property type="entry name" value="C-terminal effector domain of the bipartite response regulators"/>
    <property type="match status" value="1"/>
</dbReference>
<protein>
    <submittedName>
        <fullName evidence="8">Two component transcriptional regulator, LuxR family</fullName>
    </submittedName>
</protein>
<dbReference type="PANTHER" id="PTHR43214">
    <property type="entry name" value="TWO-COMPONENT RESPONSE REGULATOR"/>
    <property type="match status" value="1"/>
</dbReference>
<dbReference type="InterPro" id="IPR011006">
    <property type="entry name" value="CheY-like_superfamily"/>
</dbReference>
<reference evidence="8 9" key="1">
    <citation type="journal article" date="2009" name="Stand. Genomic Sci.">
        <title>Complete genome sequence of Dyadobacter fermentans type strain (NS114).</title>
        <authorList>
            <person name="Lang E."/>
            <person name="Lapidus A."/>
            <person name="Chertkov O."/>
            <person name="Brettin T."/>
            <person name="Detter J.C."/>
            <person name="Han C."/>
            <person name="Copeland A."/>
            <person name="Glavina Del Rio T."/>
            <person name="Nolan M."/>
            <person name="Chen F."/>
            <person name="Lucas S."/>
            <person name="Tice H."/>
            <person name="Cheng J.F."/>
            <person name="Land M."/>
            <person name="Hauser L."/>
            <person name="Chang Y.J."/>
            <person name="Jeffries C.D."/>
            <person name="Kopitz M."/>
            <person name="Bruce D."/>
            <person name="Goodwin L."/>
            <person name="Pitluck S."/>
            <person name="Ovchinnikova G."/>
            <person name="Pati A."/>
            <person name="Ivanova N."/>
            <person name="Mavrommatis K."/>
            <person name="Chen A."/>
            <person name="Palaniappan K."/>
            <person name="Chain P."/>
            <person name="Bristow J."/>
            <person name="Eisen J.A."/>
            <person name="Markowitz V."/>
            <person name="Hugenholtz P."/>
            <person name="Goker M."/>
            <person name="Rohde M."/>
            <person name="Kyrpides N.C."/>
            <person name="Klenk H.P."/>
        </authorList>
    </citation>
    <scope>NUCLEOTIDE SEQUENCE [LARGE SCALE GENOMIC DNA]</scope>
    <source>
        <strain evidence="9">ATCC 700827 / DSM 18053 / CIP 107007 / KCTC 52180 / NS114</strain>
    </source>
</reference>
<dbReference type="InterPro" id="IPR000792">
    <property type="entry name" value="Tscrpt_reg_LuxR_C"/>
</dbReference>
<sequence length="215" mass="24416">MKKILLVEDHAIVRLATRFLILDLLNPVVVYEAGSFSETLTQLSHSPADLVVLDINIPDGEGFNMIPKIREIQPKVLIMIFSSLEEEIYALHYMKAGANGFLSKNASQEEIKKAILSMLEAGNYISTAVQQQLLRNTVENKPNGENPLEHLSQRELEVMDMLIEGYWTKEIAIKLNLTESSVSTYKSRIFDKLKVSTLIEMFKKVQFYKSRNPGI</sequence>
<evidence type="ECO:0000256" key="2">
    <source>
        <dbReference type="ARBA" id="ARBA00023015"/>
    </source>
</evidence>
<dbReference type="CDD" id="cd06170">
    <property type="entry name" value="LuxR_C_like"/>
    <property type="match status" value="1"/>
</dbReference>
<dbReference type="InterPro" id="IPR039420">
    <property type="entry name" value="WalR-like"/>
</dbReference>
<evidence type="ECO:0000259" key="6">
    <source>
        <dbReference type="PROSITE" id="PS50043"/>
    </source>
</evidence>
<dbReference type="PROSITE" id="PS50110">
    <property type="entry name" value="RESPONSE_REGULATORY"/>
    <property type="match status" value="1"/>
</dbReference>
<feature type="domain" description="HTH luxR-type" evidence="6">
    <location>
        <begin position="144"/>
        <end position="209"/>
    </location>
</feature>
<proteinExistence type="predicted"/>
<dbReference type="InterPro" id="IPR016032">
    <property type="entry name" value="Sig_transdc_resp-reg_C-effctor"/>
</dbReference>
<dbReference type="GO" id="GO:0006355">
    <property type="term" value="P:regulation of DNA-templated transcription"/>
    <property type="evidence" value="ECO:0007669"/>
    <property type="project" value="InterPro"/>
</dbReference>
<dbReference type="GO" id="GO:0003677">
    <property type="term" value="F:DNA binding"/>
    <property type="evidence" value="ECO:0007669"/>
    <property type="project" value="UniProtKB-KW"/>
</dbReference>
<evidence type="ECO:0000313" key="9">
    <source>
        <dbReference type="Proteomes" id="UP000002011"/>
    </source>
</evidence>
<evidence type="ECO:0000256" key="4">
    <source>
        <dbReference type="ARBA" id="ARBA00023163"/>
    </source>
</evidence>
<evidence type="ECO:0000259" key="7">
    <source>
        <dbReference type="PROSITE" id="PS50110"/>
    </source>
</evidence>
<dbReference type="Pfam" id="PF00072">
    <property type="entry name" value="Response_reg"/>
    <property type="match status" value="1"/>
</dbReference>
<keyword evidence="2" id="KW-0805">Transcription regulation</keyword>
<dbReference type="SMART" id="SM00421">
    <property type="entry name" value="HTH_LUXR"/>
    <property type="match status" value="1"/>
</dbReference>
<dbReference type="PROSITE" id="PS50043">
    <property type="entry name" value="HTH_LUXR_2"/>
    <property type="match status" value="1"/>
</dbReference>
<dbReference type="GO" id="GO:0000160">
    <property type="term" value="P:phosphorelay signal transduction system"/>
    <property type="evidence" value="ECO:0007669"/>
    <property type="project" value="InterPro"/>
</dbReference>
<dbReference type="eggNOG" id="COG2197">
    <property type="taxonomic scope" value="Bacteria"/>
</dbReference>
<name>C6W654_DYAFD</name>
<dbReference type="InterPro" id="IPR001789">
    <property type="entry name" value="Sig_transdc_resp-reg_receiver"/>
</dbReference>
<keyword evidence="9" id="KW-1185">Reference proteome</keyword>
<keyword evidence="3" id="KW-0238">DNA-binding</keyword>